<dbReference type="AlphaFoldDB" id="A0AAV7TIE7"/>
<reference evidence="2" key="1">
    <citation type="journal article" date="2022" name="bioRxiv">
        <title>Sequencing and chromosome-scale assembly of the giantPleurodeles waltlgenome.</title>
        <authorList>
            <person name="Brown T."/>
            <person name="Elewa A."/>
            <person name="Iarovenko S."/>
            <person name="Subramanian E."/>
            <person name="Araus A.J."/>
            <person name="Petzold A."/>
            <person name="Susuki M."/>
            <person name="Suzuki K.-i.T."/>
            <person name="Hayashi T."/>
            <person name="Toyoda A."/>
            <person name="Oliveira C."/>
            <person name="Osipova E."/>
            <person name="Leigh N.D."/>
            <person name="Simon A."/>
            <person name="Yun M.H."/>
        </authorList>
    </citation>
    <scope>NUCLEOTIDE SEQUENCE</scope>
    <source>
        <strain evidence="2">20211129_DDA</strain>
        <tissue evidence="2">Liver</tissue>
    </source>
</reference>
<evidence type="ECO:0000256" key="1">
    <source>
        <dbReference type="SAM" id="MobiDB-lite"/>
    </source>
</evidence>
<name>A0AAV7TIE7_PLEWA</name>
<evidence type="ECO:0000313" key="3">
    <source>
        <dbReference type="Proteomes" id="UP001066276"/>
    </source>
</evidence>
<organism evidence="2 3">
    <name type="scientific">Pleurodeles waltl</name>
    <name type="common">Iberian ribbed newt</name>
    <dbReference type="NCBI Taxonomy" id="8319"/>
    <lineage>
        <taxon>Eukaryota</taxon>
        <taxon>Metazoa</taxon>
        <taxon>Chordata</taxon>
        <taxon>Craniata</taxon>
        <taxon>Vertebrata</taxon>
        <taxon>Euteleostomi</taxon>
        <taxon>Amphibia</taxon>
        <taxon>Batrachia</taxon>
        <taxon>Caudata</taxon>
        <taxon>Salamandroidea</taxon>
        <taxon>Salamandridae</taxon>
        <taxon>Pleurodelinae</taxon>
        <taxon>Pleurodeles</taxon>
    </lineage>
</organism>
<feature type="region of interest" description="Disordered" evidence="1">
    <location>
        <begin position="128"/>
        <end position="197"/>
    </location>
</feature>
<feature type="region of interest" description="Disordered" evidence="1">
    <location>
        <begin position="40"/>
        <end position="106"/>
    </location>
</feature>
<accession>A0AAV7TIE7</accession>
<feature type="compositionally biased region" description="Low complexity" evidence="1">
    <location>
        <begin position="180"/>
        <end position="189"/>
    </location>
</feature>
<gene>
    <name evidence="2" type="ORF">NDU88_000976</name>
</gene>
<comment type="caution">
    <text evidence="2">The sequence shown here is derived from an EMBL/GenBank/DDBJ whole genome shotgun (WGS) entry which is preliminary data.</text>
</comment>
<proteinExistence type="predicted"/>
<feature type="compositionally biased region" description="Polar residues" evidence="1">
    <location>
        <begin position="137"/>
        <end position="150"/>
    </location>
</feature>
<sequence length="197" mass="21003">MENHGASLELDIEEIIRAAREAVTTRSKDWILNQIRGLGVVEGQSQEEHDNDRPSNAAKDDDEPPSEAKKHQRNTSRGAKKGDKRDAGELLEAGVPGPSKRTKVNNGEQISMIVQECLKSVPPLLFANPGGARETKGSSGVDSIGDTASSDARGKVSQANRTEAPHAPCPSRERGDEEAASASATASSTQVWGARLR</sequence>
<evidence type="ECO:0000313" key="2">
    <source>
        <dbReference type="EMBL" id="KAJ1175689.1"/>
    </source>
</evidence>
<dbReference type="Proteomes" id="UP001066276">
    <property type="component" value="Chromosome 3_2"/>
</dbReference>
<dbReference type="EMBL" id="JANPWB010000006">
    <property type="protein sequence ID" value="KAJ1175689.1"/>
    <property type="molecule type" value="Genomic_DNA"/>
</dbReference>
<keyword evidence="3" id="KW-1185">Reference proteome</keyword>
<protein>
    <submittedName>
        <fullName evidence="2">Uncharacterized protein</fullName>
    </submittedName>
</protein>